<keyword evidence="1" id="KW-0175">Coiled coil</keyword>
<gene>
    <name evidence="3" type="ORF">EDC52_10712</name>
</gene>
<keyword evidence="2" id="KW-1133">Transmembrane helix</keyword>
<reference evidence="3 4" key="1">
    <citation type="submission" date="2019-03" db="EMBL/GenBank/DDBJ databases">
        <title>Genomic Encyclopedia of Type Strains, Phase IV (KMG-IV): sequencing the most valuable type-strain genomes for metagenomic binning, comparative biology and taxonomic classification.</title>
        <authorList>
            <person name="Goeker M."/>
        </authorList>
    </citation>
    <scope>NUCLEOTIDE SEQUENCE [LARGE SCALE GENOMIC DNA]</scope>
    <source>
        <strain evidence="3 4">DSM 19580</strain>
    </source>
</reference>
<proteinExistence type="predicted"/>
<keyword evidence="2" id="KW-0812">Transmembrane</keyword>
<sequence length="703" mass="79138">MPLHDNTWAHLVFEWDPQARDAAAGTVLIGLGDSNDDRQSSGVALNHKGYRQAQYGSVSELIVRADQQQWARWRQKLPDPQHLQRVIIEDFSPDTCLALLLFLQHLEPAGTAPPLSEPWLAYISAWESGIYLDGDTVERSAACLLSALGHAYLPEHTSTNNSWVREGLINCLALLAAMMEANPQPTAGIEPLHTRQYSQAVASLGYERQLYRQVLQRALTCQLLVDLADGRRQTVVDALFINEASPSGMLKILARTDRQHTWTRNGFGLLAIYRPQEAGSGNDMVVSLDPVQGTRLDALWHRLEQRENDAWHGLRPRETPRFLESYRLPGSHQLRPEAPTQPWYDDQGRHTLIAAPKRLPTGEPGTRLDWHNDILPAVWECYFSRYLPPAIVPFSVPALAGRTGGKSIRVFRHHQAALADPSIDPMMRMIDTPTFHAWLAANSNPALVVKSPADLPAADSYHSAWYGDILAVSHRHGVTLYCRQDDQAQLDILLGATVAVADASQAYDSFLTRSSQQLDDWLNDLLESQQSGYRQGKIRHLSQWTEMILHTKAQALKAVNHSSLLGSDALHNRLTENLSCQWGLSEQRRALIEQIDRLDELMRQAIAKRQEKRQRVYGALFSALGLGVAANHIWQPIKEIKTVNLYEWQLMMFKENPGPSLEDMQAIAADAAQYEIYTLVILLVFGFIGFVLFWFFDVSAKEE</sequence>
<dbReference type="Proteomes" id="UP000295719">
    <property type="component" value="Unassembled WGS sequence"/>
</dbReference>
<dbReference type="AlphaFoldDB" id="A0A4R3YPP8"/>
<evidence type="ECO:0000256" key="1">
    <source>
        <dbReference type="SAM" id="Coils"/>
    </source>
</evidence>
<name>A0A4R3YPP8_9GAMM</name>
<keyword evidence="4" id="KW-1185">Reference proteome</keyword>
<keyword evidence="2" id="KW-0472">Membrane</keyword>
<feature type="transmembrane region" description="Helical" evidence="2">
    <location>
        <begin position="676"/>
        <end position="696"/>
    </location>
</feature>
<organism evidence="3 4">
    <name type="scientific">Biostraticola tofi</name>
    <dbReference type="NCBI Taxonomy" id="466109"/>
    <lineage>
        <taxon>Bacteria</taxon>
        <taxon>Pseudomonadati</taxon>
        <taxon>Pseudomonadota</taxon>
        <taxon>Gammaproteobacteria</taxon>
        <taxon>Enterobacterales</taxon>
        <taxon>Bruguierivoracaceae</taxon>
        <taxon>Biostraticola</taxon>
    </lineage>
</organism>
<feature type="coiled-coil region" evidence="1">
    <location>
        <begin position="584"/>
        <end position="615"/>
    </location>
</feature>
<evidence type="ECO:0000313" key="3">
    <source>
        <dbReference type="EMBL" id="TCV94272.1"/>
    </source>
</evidence>
<evidence type="ECO:0000313" key="4">
    <source>
        <dbReference type="Proteomes" id="UP000295719"/>
    </source>
</evidence>
<dbReference type="EMBL" id="SMCR01000007">
    <property type="protein sequence ID" value="TCV94272.1"/>
    <property type="molecule type" value="Genomic_DNA"/>
</dbReference>
<accession>A0A4R3YPP8</accession>
<comment type="caution">
    <text evidence="3">The sequence shown here is derived from an EMBL/GenBank/DDBJ whole genome shotgun (WGS) entry which is preliminary data.</text>
</comment>
<protein>
    <submittedName>
        <fullName evidence="3">Uncharacterized protein</fullName>
    </submittedName>
</protein>
<evidence type="ECO:0000256" key="2">
    <source>
        <dbReference type="SAM" id="Phobius"/>
    </source>
</evidence>